<evidence type="ECO:0000313" key="3">
    <source>
        <dbReference type="Proteomes" id="UP000828390"/>
    </source>
</evidence>
<evidence type="ECO:0000256" key="1">
    <source>
        <dbReference type="SAM" id="MobiDB-lite"/>
    </source>
</evidence>
<evidence type="ECO:0000313" key="2">
    <source>
        <dbReference type="EMBL" id="KAH3821961.1"/>
    </source>
</evidence>
<feature type="region of interest" description="Disordered" evidence="1">
    <location>
        <begin position="1"/>
        <end position="22"/>
    </location>
</feature>
<dbReference type="AlphaFoldDB" id="A0A9D4JRT1"/>
<accession>A0A9D4JRT1</accession>
<name>A0A9D4JRT1_DREPO</name>
<dbReference type="Proteomes" id="UP000828390">
    <property type="component" value="Unassembled WGS sequence"/>
</dbReference>
<sequence>MNGQKVRPQRDYTCDVTEDTDSDDEASYSYFSGNAHHRIQKEEVYCRTSRTLAVEVEEREKIIMHFRKMSTLKFYKHIQLMIAVIKQQLEVQLLIEIQGNRQFRDRVLNRCAKTSPALKKVNTEQESTS</sequence>
<protein>
    <submittedName>
        <fullName evidence="2">Uncharacterized protein</fullName>
    </submittedName>
</protein>
<keyword evidence="3" id="KW-1185">Reference proteome</keyword>
<gene>
    <name evidence="2" type="ORF">DPMN_123729</name>
</gene>
<organism evidence="2 3">
    <name type="scientific">Dreissena polymorpha</name>
    <name type="common">Zebra mussel</name>
    <name type="synonym">Mytilus polymorpha</name>
    <dbReference type="NCBI Taxonomy" id="45954"/>
    <lineage>
        <taxon>Eukaryota</taxon>
        <taxon>Metazoa</taxon>
        <taxon>Spiralia</taxon>
        <taxon>Lophotrochozoa</taxon>
        <taxon>Mollusca</taxon>
        <taxon>Bivalvia</taxon>
        <taxon>Autobranchia</taxon>
        <taxon>Heteroconchia</taxon>
        <taxon>Euheterodonta</taxon>
        <taxon>Imparidentia</taxon>
        <taxon>Neoheterodontei</taxon>
        <taxon>Myida</taxon>
        <taxon>Dreissenoidea</taxon>
        <taxon>Dreissenidae</taxon>
        <taxon>Dreissena</taxon>
    </lineage>
</organism>
<proteinExistence type="predicted"/>
<reference evidence="2" key="2">
    <citation type="submission" date="2020-11" db="EMBL/GenBank/DDBJ databases">
        <authorList>
            <person name="McCartney M.A."/>
            <person name="Auch B."/>
            <person name="Kono T."/>
            <person name="Mallez S."/>
            <person name="Becker A."/>
            <person name="Gohl D.M."/>
            <person name="Silverstein K.A.T."/>
            <person name="Koren S."/>
            <person name="Bechman K.B."/>
            <person name="Herman A."/>
            <person name="Abrahante J.E."/>
            <person name="Garbe J."/>
        </authorList>
    </citation>
    <scope>NUCLEOTIDE SEQUENCE</scope>
    <source>
        <strain evidence="2">Duluth1</strain>
        <tissue evidence="2">Whole animal</tissue>
    </source>
</reference>
<reference evidence="2" key="1">
    <citation type="journal article" date="2019" name="bioRxiv">
        <title>The Genome of the Zebra Mussel, Dreissena polymorpha: A Resource for Invasive Species Research.</title>
        <authorList>
            <person name="McCartney M.A."/>
            <person name="Auch B."/>
            <person name="Kono T."/>
            <person name="Mallez S."/>
            <person name="Zhang Y."/>
            <person name="Obille A."/>
            <person name="Becker A."/>
            <person name="Abrahante J.E."/>
            <person name="Garbe J."/>
            <person name="Badalamenti J.P."/>
            <person name="Herman A."/>
            <person name="Mangelson H."/>
            <person name="Liachko I."/>
            <person name="Sullivan S."/>
            <person name="Sone E.D."/>
            <person name="Koren S."/>
            <person name="Silverstein K.A.T."/>
            <person name="Beckman K.B."/>
            <person name="Gohl D.M."/>
        </authorList>
    </citation>
    <scope>NUCLEOTIDE SEQUENCE</scope>
    <source>
        <strain evidence="2">Duluth1</strain>
        <tissue evidence="2">Whole animal</tissue>
    </source>
</reference>
<dbReference type="EMBL" id="JAIWYP010000005">
    <property type="protein sequence ID" value="KAH3821961.1"/>
    <property type="molecule type" value="Genomic_DNA"/>
</dbReference>
<comment type="caution">
    <text evidence="2">The sequence shown here is derived from an EMBL/GenBank/DDBJ whole genome shotgun (WGS) entry which is preliminary data.</text>
</comment>